<evidence type="ECO:0000256" key="1">
    <source>
        <dbReference type="ARBA" id="ARBA00022679"/>
    </source>
</evidence>
<protein>
    <recommendedName>
        <fullName evidence="4">Glycosyltransferase</fullName>
    </recommendedName>
</protein>
<evidence type="ECO:0008006" key="4">
    <source>
        <dbReference type="Google" id="ProtNLM"/>
    </source>
</evidence>
<dbReference type="PANTHER" id="PTHR48049:SF34">
    <property type="entry name" value="UDP-GLYCOSYLTRANSFERASE 79B30-LIKE"/>
    <property type="match status" value="1"/>
</dbReference>
<gene>
    <name evidence="2" type="ORF">DH2020_017487</name>
</gene>
<comment type="caution">
    <text evidence="2">The sequence shown here is derived from an EMBL/GenBank/DDBJ whole genome shotgun (WGS) entry which is preliminary data.</text>
</comment>
<dbReference type="SUPFAM" id="SSF53756">
    <property type="entry name" value="UDP-Glycosyltransferase/glycogen phosphorylase"/>
    <property type="match status" value="1"/>
</dbReference>
<dbReference type="InterPro" id="IPR002213">
    <property type="entry name" value="UDP_glucos_trans"/>
</dbReference>
<keyword evidence="1" id="KW-0808">Transferase</keyword>
<accession>A0ABR0WR82</accession>
<dbReference type="Pfam" id="PF00201">
    <property type="entry name" value="UDPGT"/>
    <property type="match status" value="1"/>
</dbReference>
<dbReference type="Proteomes" id="UP001318860">
    <property type="component" value="Unassembled WGS sequence"/>
</dbReference>
<dbReference type="InterPro" id="IPR050481">
    <property type="entry name" value="UDP-glycosyltransf_plant"/>
</dbReference>
<keyword evidence="3" id="KW-1185">Reference proteome</keyword>
<dbReference type="PANTHER" id="PTHR48049">
    <property type="entry name" value="GLYCOSYLTRANSFERASE"/>
    <property type="match status" value="1"/>
</dbReference>
<name>A0ABR0WR82_REHGL</name>
<dbReference type="Gene3D" id="3.40.50.2000">
    <property type="entry name" value="Glycogen Phosphorylase B"/>
    <property type="match status" value="2"/>
</dbReference>
<reference evidence="2 3" key="1">
    <citation type="journal article" date="2021" name="Comput. Struct. Biotechnol. J.">
        <title>De novo genome assembly of the potent medicinal plant Rehmannia glutinosa using nanopore technology.</title>
        <authorList>
            <person name="Ma L."/>
            <person name="Dong C."/>
            <person name="Song C."/>
            <person name="Wang X."/>
            <person name="Zheng X."/>
            <person name="Niu Y."/>
            <person name="Chen S."/>
            <person name="Feng W."/>
        </authorList>
    </citation>
    <scope>NUCLEOTIDE SEQUENCE [LARGE SCALE GENOMIC DNA]</scope>
    <source>
        <strain evidence="2">DH-2019</strain>
    </source>
</reference>
<proteinExistence type="predicted"/>
<dbReference type="EMBL" id="JABTTQ020000009">
    <property type="protein sequence ID" value="KAK6149962.1"/>
    <property type="molecule type" value="Genomic_DNA"/>
</dbReference>
<evidence type="ECO:0000313" key="3">
    <source>
        <dbReference type="Proteomes" id="UP001318860"/>
    </source>
</evidence>
<organism evidence="2 3">
    <name type="scientific">Rehmannia glutinosa</name>
    <name type="common">Chinese foxglove</name>
    <dbReference type="NCBI Taxonomy" id="99300"/>
    <lineage>
        <taxon>Eukaryota</taxon>
        <taxon>Viridiplantae</taxon>
        <taxon>Streptophyta</taxon>
        <taxon>Embryophyta</taxon>
        <taxon>Tracheophyta</taxon>
        <taxon>Spermatophyta</taxon>
        <taxon>Magnoliopsida</taxon>
        <taxon>eudicotyledons</taxon>
        <taxon>Gunneridae</taxon>
        <taxon>Pentapetalae</taxon>
        <taxon>asterids</taxon>
        <taxon>lamiids</taxon>
        <taxon>Lamiales</taxon>
        <taxon>Orobanchaceae</taxon>
        <taxon>Rehmannieae</taxon>
        <taxon>Rehmannia</taxon>
    </lineage>
</organism>
<evidence type="ECO:0000313" key="2">
    <source>
        <dbReference type="EMBL" id="KAK6149962.1"/>
    </source>
</evidence>
<sequence length="453" mass="50823">MAGTGNNKLTIVMYPWFAMGHLTPYLLTANKFAERGHKIILIIPPKAQSKLGPLNLYPDLIEFRPISIPHVEGLSAHVETTNDVTIQDQHLLRHALDLTQPAVQSLLSNLKPDFIFFDLLHWLPGLARRLKIKSVHYSVVSPASMGFLFADGPEIEDIVHGPTGFPASIKLYKHTARDFKFFGTIKEMGSGLTMKQRLMTAICETDAIGFRTCKEIEGPYCQFLESKLNKPILLAGPIVPKPQASTLDQKWADWLNKFKPKSVIFCAFGSEAVLSKDQFEELLLGFELTGFPFLIALRPPSGVDKIEEALPKGFEERTKERGIVHGDWVPQQQILKHPSVGSFFTHCGYGSMWEGLMSHCQLVVLPHVADQYIHARLVSGDLKIGVEVEKGDEDGLFTKEGVHRAIMAAMAEDSEIGKEVRANHDKWREFLLSKGFESDYFDNFVENLRGLLE</sequence>
<dbReference type="CDD" id="cd03784">
    <property type="entry name" value="GT1_Gtf-like"/>
    <property type="match status" value="1"/>
</dbReference>